<dbReference type="AlphaFoldDB" id="A0A5J4ZKJ0"/>
<keyword evidence="3" id="KW-1185">Reference proteome</keyword>
<name>A0A5J4ZKJ0_9ASTE</name>
<reference evidence="2 3" key="1">
    <citation type="submission" date="2019-09" db="EMBL/GenBank/DDBJ databases">
        <title>A chromosome-level genome assembly of the Chinese tupelo Nyssa sinensis.</title>
        <authorList>
            <person name="Yang X."/>
            <person name="Kang M."/>
            <person name="Yang Y."/>
            <person name="Xiong H."/>
            <person name="Wang M."/>
            <person name="Zhang Z."/>
            <person name="Wang Z."/>
            <person name="Wu H."/>
            <person name="Ma T."/>
            <person name="Liu J."/>
            <person name="Xi Z."/>
        </authorList>
    </citation>
    <scope>NUCLEOTIDE SEQUENCE [LARGE SCALE GENOMIC DNA]</scope>
    <source>
        <strain evidence="2">J267</strain>
        <tissue evidence="2">Leaf</tissue>
    </source>
</reference>
<proteinExistence type="predicted"/>
<evidence type="ECO:0000256" key="1">
    <source>
        <dbReference type="SAM" id="MobiDB-lite"/>
    </source>
</evidence>
<feature type="compositionally biased region" description="Polar residues" evidence="1">
    <location>
        <begin position="183"/>
        <end position="197"/>
    </location>
</feature>
<organism evidence="2 3">
    <name type="scientific">Nyssa sinensis</name>
    <dbReference type="NCBI Taxonomy" id="561372"/>
    <lineage>
        <taxon>Eukaryota</taxon>
        <taxon>Viridiplantae</taxon>
        <taxon>Streptophyta</taxon>
        <taxon>Embryophyta</taxon>
        <taxon>Tracheophyta</taxon>
        <taxon>Spermatophyta</taxon>
        <taxon>Magnoliopsida</taxon>
        <taxon>eudicotyledons</taxon>
        <taxon>Gunneridae</taxon>
        <taxon>Pentapetalae</taxon>
        <taxon>asterids</taxon>
        <taxon>Cornales</taxon>
        <taxon>Nyssaceae</taxon>
        <taxon>Nyssa</taxon>
    </lineage>
</organism>
<feature type="compositionally biased region" description="Polar residues" evidence="1">
    <location>
        <begin position="144"/>
        <end position="156"/>
    </location>
</feature>
<feature type="region of interest" description="Disordered" evidence="1">
    <location>
        <begin position="172"/>
        <end position="205"/>
    </location>
</feature>
<sequence>MAEQVINMGSLSDLSRLEQHKMNEQMMRELTVSTNSGFTAGDFLVPPARCPLMVRNIKISSHLGDLGDIIAHGIGSSGHAAPTIENIAPHEGADIIHPGFENHELDALWVTKQYQEELLDKSSSLESGRKRKNSSSYSKDESNGVPTTTDYTSEMSSPIHKSLEDIVKRSTLHADDDKDEGRTSSSNLQTHHTTPNIDASKDRPPVADSQYSLFFSRGSRDGILLGGILVNYKFHNFMETILLLIYSLKLRMPATITFSIIWDPDLFLIRLYLQSGEEIFSSLLSAS</sequence>
<evidence type="ECO:0000313" key="2">
    <source>
        <dbReference type="EMBL" id="KAA8518058.1"/>
    </source>
</evidence>
<evidence type="ECO:0000313" key="3">
    <source>
        <dbReference type="Proteomes" id="UP000325577"/>
    </source>
</evidence>
<feature type="region of interest" description="Disordered" evidence="1">
    <location>
        <begin position="121"/>
        <end position="157"/>
    </location>
</feature>
<dbReference type="EMBL" id="CM018050">
    <property type="protein sequence ID" value="KAA8518058.1"/>
    <property type="molecule type" value="Genomic_DNA"/>
</dbReference>
<feature type="compositionally biased region" description="Basic and acidic residues" evidence="1">
    <location>
        <begin position="172"/>
        <end position="182"/>
    </location>
</feature>
<protein>
    <submittedName>
        <fullName evidence="2">Uncharacterized protein</fullName>
    </submittedName>
</protein>
<accession>A0A5J4ZKJ0</accession>
<gene>
    <name evidence="2" type="ORF">F0562_015522</name>
</gene>
<dbReference type="Proteomes" id="UP000325577">
    <property type="component" value="Linkage Group LG7"/>
</dbReference>
<dbReference type="OrthoDB" id="5600002at2759"/>